<keyword evidence="2" id="KW-1185">Reference proteome</keyword>
<evidence type="ECO:0000313" key="1">
    <source>
        <dbReference type="EMBL" id="OTG15852.1"/>
    </source>
</evidence>
<organism evidence="1 2">
    <name type="scientific">Helianthus annuus</name>
    <name type="common">Common sunflower</name>
    <dbReference type="NCBI Taxonomy" id="4232"/>
    <lineage>
        <taxon>Eukaryota</taxon>
        <taxon>Viridiplantae</taxon>
        <taxon>Streptophyta</taxon>
        <taxon>Embryophyta</taxon>
        <taxon>Tracheophyta</taxon>
        <taxon>Spermatophyta</taxon>
        <taxon>Magnoliopsida</taxon>
        <taxon>eudicotyledons</taxon>
        <taxon>Gunneridae</taxon>
        <taxon>Pentapetalae</taxon>
        <taxon>asterids</taxon>
        <taxon>campanulids</taxon>
        <taxon>Asterales</taxon>
        <taxon>Asteraceae</taxon>
        <taxon>Asteroideae</taxon>
        <taxon>Heliantheae alliance</taxon>
        <taxon>Heliantheae</taxon>
        <taxon>Helianthus</taxon>
    </lineage>
</organism>
<protein>
    <submittedName>
        <fullName evidence="1">Uncharacterized protein</fullName>
    </submittedName>
</protein>
<dbReference type="InParanoid" id="A0A251TZ46"/>
<dbReference type="EMBL" id="CM007898">
    <property type="protein sequence ID" value="OTG15852.1"/>
    <property type="molecule type" value="Genomic_DNA"/>
</dbReference>
<dbReference type="AlphaFoldDB" id="A0A251TZ46"/>
<dbReference type="Proteomes" id="UP000215914">
    <property type="component" value="Chromosome 9"/>
</dbReference>
<evidence type="ECO:0000313" key="2">
    <source>
        <dbReference type="Proteomes" id="UP000215914"/>
    </source>
</evidence>
<name>A0A251TZ46_HELAN</name>
<reference evidence="2" key="1">
    <citation type="journal article" date="2017" name="Nature">
        <title>The sunflower genome provides insights into oil metabolism, flowering and Asterid evolution.</title>
        <authorList>
            <person name="Badouin H."/>
            <person name="Gouzy J."/>
            <person name="Grassa C.J."/>
            <person name="Murat F."/>
            <person name="Staton S.E."/>
            <person name="Cottret L."/>
            <person name="Lelandais-Briere C."/>
            <person name="Owens G.L."/>
            <person name="Carrere S."/>
            <person name="Mayjonade B."/>
            <person name="Legrand L."/>
            <person name="Gill N."/>
            <person name="Kane N.C."/>
            <person name="Bowers J.E."/>
            <person name="Hubner S."/>
            <person name="Bellec A."/>
            <person name="Berard A."/>
            <person name="Berges H."/>
            <person name="Blanchet N."/>
            <person name="Boniface M.C."/>
            <person name="Brunel D."/>
            <person name="Catrice O."/>
            <person name="Chaidir N."/>
            <person name="Claudel C."/>
            <person name="Donnadieu C."/>
            <person name="Faraut T."/>
            <person name="Fievet G."/>
            <person name="Helmstetter N."/>
            <person name="King M."/>
            <person name="Knapp S.J."/>
            <person name="Lai Z."/>
            <person name="Le Paslier M.C."/>
            <person name="Lippi Y."/>
            <person name="Lorenzon L."/>
            <person name="Mandel J.R."/>
            <person name="Marage G."/>
            <person name="Marchand G."/>
            <person name="Marquand E."/>
            <person name="Bret-Mestries E."/>
            <person name="Morien E."/>
            <person name="Nambeesan S."/>
            <person name="Nguyen T."/>
            <person name="Pegot-Espagnet P."/>
            <person name="Pouilly N."/>
            <person name="Raftis F."/>
            <person name="Sallet E."/>
            <person name="Schiex T."/>
            <person name="Thomas J."/>
            <person name="Vandecasteele C."/>
            <person name="Vares D."/>
            <person name="Vear F."/>
            <person name="Vautrin S."/>
            <person name="Crespi M."/>
            <person name="Mangin B."/>
            <person name="Burke J.M."/>
            <person name="Salse J."/>
            <person name="Munos S."/>
            <person name="Vincourt P."/>
            <person name="Rieseberg L.H."/>
            <person name="Langlade N.B."/>
        </authorList>
    </citation>
    <scope>NUCLEOTIDE SEQUENCE [LARGE SCALE GENOMIC DNA]</scope>
    <source>
        <strain evidence="2">cv. SF193</strain>
    </source>
</reference>
<gene>
    <name evidence="1" type="ORF">HannXRQ_Chr09g0264951</name>
</gene>
<accession>A0A251TZ46</accession>
<proteinExistence type="predicted"/>
<sequence>MAKEACLSCTSVHVESRAPCNHRQVSSLPHLHSIQSGTLTGHGLTRYQCNLCTPYQTLRCL</sequence>